<keyword evidence="2" id="KW-1185">Reference proteome</keyword>
<proteinExistence type="predicted"/>
<evidence type="ECO:0000313" key="1">
    <source>
        <dbReference type="EMBL" id="SIT36065.1"/>
    </source>
</evidence>
<name>A0A1N7RLT7_9BURK</name>
<protein>
    <submittedName>
        <fullName evidence="1">Uncharacterized protein</fullName>
    </submittedName>
</protein>
<gene>
    <name evidence="1" type="ORF">BN2475_70064</name>
</gene>
<dbReference type="STRING" id="1247936.BN2475_70064"/>
<accession>A0A1N7RLT7</accession>
<dbReference type="Proteomes" id="UP000187012">
    <property type="component" value="Unassembled WGS sequence"/>
</dbReference>
<dbReference type="EMBL" id="CYGX02000007">
    <property type="protein sequence ID" value="SIT36065.1"/>
    <property type="molecule type" value="Genomic_DNA"/>
</dbReference>
<sequence length="60" mass="6479">MADVTLRRGARLTRDGHQVGDLRLPVHLPILVPKWNSTASFRPAWLAEIGAAAGLPALSH</sequence>
<reference evidence="1 2" key="1">
    <citation type="submission" date="2016-12" db="EMBL/GenBank/DDBJ databases">
        <authorList>
            <person name="Song W.-J."/>
            <person name="Kurnit D.M."/>
        </authorList>
    </citation>
    <scope>NUCLEOTIDE SEQUENCE [LARGE SCALE GENOMIC DNA]</scope>
    <source>
        <strain evidence="1 2">STM7296</strain>
    </source>
</reference>
<dbReference type="AlphaFoldDB" id="A0A1N7RLT7"/>
<organism evidence="1 2">
    <name type="scientific">Paraburkholderia ribeironis</name>
    <dbReference type="NCBI Taxonomy" id="1247936"/>
    <lineage>
        <taxon>Bacteria</taxon>
        <taxon>Pseudomonadati</taxon>
        <taxon>Pseudomonadota</taxon>
        <taxon>Betaproteobacteria</taxon>
        <taxon>Burkholderiales</taxon>
        <taxon>Burkholderiaceae</taxon>
        <taxon>Paraburkholderia</taxon>
    </lineage>
</organism>
<evidence type="ECO:0000313" key="2">
    <source>
        <dbReference type="Proteomes" id="UP000187012"/>
    </source>
</evidence>